<protein>
    <submittedName>
        <fullName evidence="3">DH domain-containing protein</fullName>
    </submittedName>
</protein>
<keyword evidence="2" id="KW-1185">Reference proteome</keyword>
<evidence type="ECO:0000313" key="3">
    <source>
        <dbReference type="WBParaSite" id="Hba_04968"/>
    </source>
</evidence>
<sequence length="658" mass="71760">MDKNSIVRLKYKSNLDQAIKNTDEQVNLEDIERFWRYRYKLPPKEKNNIVEEKEHEDNKLSKIRSHTPTIERVVLYYTTDKRPLTPSLSSAAASLGSPSPEPPSRSPSFLSAYPASYLFKQPIKEEKISTSASDSFSTSHGSREKTIESENTNENEIETCISNYENTTDQNDIVQSNEVEAMGIEIKDFADNISFSETSAYFRLDKMSESDSEEGRVGLDGNENKGFKKSDRIKCFRVGSDIDSSSMEDLLAIDTRPSSSGRKSVTFSEFIDIEIMSPDFLRKVRPNSSFRSMKPILKKEDKQRETMRRLLEYVAERLYKDLRMLVEERDRIVYGITITPKQTQQLSVQSSIYQSRYRDKLVENKTILDKKIEFDCSDVLLGGFSRFCFRRCDLLFNEFGFDRIVCWCWKYSFILCIPNTHHVHNPFRKNKKQRTATISRSTICCRDRKSCIYEQQKTTRNITSTSTEASGACSSLGTLSTGAWVVSKIAASSQTASEGISVASEDVASGTVCSAPGVSTEDSEGTASGELISEEEISDGTASGVPIGADSATGSSDGTAARVSIGADSATGSSDGTAARVSIGADSSTGSSDGTSAGVSIGADSATGSSDGTTAGVSIGADSATGSSDGAVLVIGASVEASVGATSGMWDPPIGRSY</sequence>
<evidence type="ECO:0000256" key="1">
    <source>
        <dbReference type="SAM" id="MobiDB-lite"/>
    </source>
</evidence>
<evidence type="ECO:0000313" key="2">
    <source>
        <dbReference type="Proteomes" id="UP000095283"/>
    </source>
</evidence>
<accession>A0A1I7WJ23</accession>
<dbReference type="AlphaFoldDB" id="A0A1I7WJ23"/>
<feature type="region of interest" description="Disordered" evidence="1">
    <location>
        <begin position="88"/>
        <end position="108"/>
    </location>
</feature>
<feature type="region of interest" description="Disordered" evidence="1">
    <location>
        <begin position="534"/>
        <end position="560"/>
    </location>
</feature>
<dbReference type="Proteomes" id="UP000095283">
    <property type="component" value="Unplaced"/>
</dbReference>
<dbReference type="WBParaSite" id="Hba_04968">
    <property type="protein sequence ID" value="Hba_04968"/>
    <property type="gene ID" value="Hba_04968"/>
</dbReference>
<reference evidence="3" key="1">
    <citation type="submission" date="2016-11" db="UniProtKB">
        <authorList>
            <consortium name="WormBaseParasite"/>
        </authorList>
    </citation>
    <scope>IDENTIFICATION</scope>
</reference>
<feature type="compositionally biased region" description="Low complexity" evidence="1">
    <location>
        <begin position="88"/>
        <end position="98"/>
    </location>
</feature>
<name>A0A1I7WJ23_HETBA</name>
<organism evidence="2 3">
    <name type="scientific">Heterorhabditis bacteriophora</name>
    <name type="common">Entomopathogenic nematode worm</name>
    <dbReference type="NCBI Taxonomy" id="37862"/>
    <lineage>
        <taxon>Eukaryota</taxon>
        <taxon>Metazoa</taxon>
        <taxon>Ecdysozoa</taxon>
        <taxon>Nematoda</taxon>
        <taxon>Chromadorea</taxon>
        <taxon>Rhabditida</taxon>
        <taxon>Rhabditina</taxon>
        <taxon>Rhabditomorpha</taxon>
        <taxon>Strongyloidea</taxon>
        <taxon>Heterorhabditidae</taxon>
        <taxon>Heterorhabditis</taxon>
    </lineage>
</organism>
<feature type="compositionally biased region" description="Low complexity" evidence="1">
    <location>
        <begin position="129"/>
        <end position="140"/>
    </location>
</feature>
<proteinExistence type="predicted"/>
<feature type="region of interest" description="Disordered" evidence="1">
    <location>
        <begin position="129"/>
        <end position="152"/>
    </location>
</feature>